<reference evidence="4 5" key="1">
    <citation type="submission" date="2018-08" db="EMBL/GenBank/DDBJ databases">
        <title>Genomic investigation of the strawberry pathogen Phytophthora fragariae indicates pathogenicity is determined by transcriptional variation in three key races.</title>
        <authorList>
            <person name="Adams T.M."/>
            <person name="Armitage A.D."/>
            <person name="Sobczyk M.K."/>
            <person name="Bates H.J."/>
            <person name="Dunwell J.M."/>
            <person name="Nellist C.F."/>
            <person name="Harrison R.J."/>
        </authorList>
    </citation>
    <scope>NUCLEOTIDE SEQUENCE [LARGE SCALE GENOMIC DNA]</scope>
    <source>
        <strain evidence="3 4">BC-1</strain>
        <strain evidence="2 5">NOV-5</strain>
        <strain evidence="1 6">NOV-71</strain>
    </source>
</reference>
<accession>A0A6A3R9R0</accession>
<protein>
    <submittedName>
        <fullName evidence="1">Uncharacterized protein</fullName>
    </submittedName>
</protein>
<sequence length="163" mass="18534">MQASRSDGFRESHGNFTDCKARIDAFVTRVETADAGRVWCKIVKSELRMHNYHSEQGRYVRGIDDMPSDGSVADNIAVLADASARSNNMDRIRRPSLESQQVLAQVIRNVLRRMQTNFLALAEKAVAMTVIIKFWKEKNPQSGRFEALFSDARILLFQFHALT</sequence>
<dbReference type="AlphaFoldDB" id="A0A6A3R9R0"/>
<evidence type="ECO:0000313" key="3">
    <source>
        <dbReference type="EMBL" id="KAE9203811.1"/>
    </source>
</evidence>
<organism evidence="1 6">
    <name type="scientific">Phytophthora fragariae</name>
    <dbReference type="NCBI Taxonomy" id="53985"/>
    <lineage>
        <taxon>Eukaryota</taxon>
        <taxon>Sar</taxon>
        <taxon>Stramenopiles</taxon>
        <taxon>Oomycota</taxon>
        <taxon>Peronosporomycetes</taxon>
        <taxon>Peronosporales</taxon>
        <taxon>Peronosporaceae</taxon>
        <taxon>Phytophthora</taxon>
    </lineage>
</organism>
<dbReference type="Proteomes" id="UP000440732">
    <property type="component" value="Unassembled WGS sequence"/>
</dbReference>
<gene>
    <name evidence="3" type="ORF">PF002_g20826</name>
    <name evidence="2" type="ORF">PF006_g18375</name>
    <name evidence="1" type="ORF">PF007_g18660</name>
</gene>
<evidence type="ECO:0000313" key="1">
    <source>
        <dbReference type="EMBL" id="KAE9092074.1"/>
    </source>
</evidence>
<dbReference type="EMBL" id="QXGD01001548">
    <property type="protein sequence ID" value="KAE9203811.1"/>
    <property type="molecule type" value="Genomic_DNA"/>
</dbReference>
<evidence type="ECO:0000313" key="6">
    <source>
        <dbReference type="Proteomes" id="UP000441208"/>
    </source>
</evidence>
<comment type="caution">
    <text evidence="1">The sequence shown here is derived from an EMBL/GenBank/DDBJ whole genome shotgun (WGS) entry which is preliminary data.</text>
</comment>
<proteinExistence type="predicted"/>
<evidence type="ECO:0000313" key="2">
    <source>
        <dbReference type="EMBL" id="KAE9119354.1"/>
    </source>
</evidence>
<dbReference type="EMBL" id="QXGA01001425">
    <property type="protein sequence ID" value="KAE9119354.1"/>
    <property type="molecule type" value="Genomic_DNA"/>
</dbReference>
<evidence type="ECO:0000313" key="4">
    <source>
        <dbReference type="Proteomes" id="UP000440367"/>
    </source>
</evidence>
<dbReference type="Proteomes" id="UP000440367">
    <property type="component" value="Unassembled WGS sequence"/>
</dbReference>
<dbReference type="Proteomes" id="UP000441208">
    <property type="component" value="Unassembled WGS sequence"/>
</dbReference>
<dbReference type="EMBL" id="QXFZ01001352">
    <property type="protein sequence ID" value="KAE9092074.1"/>
    <property type="molecule type" value="Genomic_DNA"/>
</dbReference>
<name>A0A6A3R9R0_9STRA</name>
<evidence type="ECO:0000313" key="5">
    <source>
        <dbReference type="Proteomes" id="UP000440732"/>
    </source>
</evidence>